<dbReference type="InterPro" id="IPR025870">
    <property type="entry name" value="Glyoxalase-like_dom"/>
</dbReference>
<dbReference type="Proteomes" id="UP000245412">
    <property type="component" value="Unassembled WGS sequence"/>
</dbReference>
<name>A0AB73T5I1_9FIRM</name>
<sequence length="161" mass="18703">MYKGTLIAVKNMEESKKFYQDILGIKMIGDFGANVQLDGGLFLQTIETWSSFINDKEVYLKSNAVELYFEVSDIDEFYRKLQMANIEYVHELLEHNWGQRVVRFYDPNHHIIEVAEDISMVAKRFFNKGMTVEQVAERMDVPVDYVKDCLAHGTPHGKESI</sequence>
<feature type="domain" description="VOC" evidence="1">
    <location>
        <begin position="1"/>
        <end position="117"/>
    </location>
</feature>
<gene>
    <name evidence="2" type="ORF">C7383_10453</name>
</gene>
<dbReference type="SUPFAM" id="SSF54593">
    <property type="entry name" value="Glyoxalase/Bleomycin resistance protein/Dihydroxybiphenyl dioxygenase"/>
    <property type="match status" value="1"/>
</dbReference>
<dbReference type="EMBL" id="QGGY01000004">
    <property type="protein sequence ID" value="PWJ76608.1"/>
    <property type="molecule type" value="Genomic_DNA"/>
</dbReference>
<keyword evidence="3" id="KW-1185">Reference proteome</keyword>
<dbReference type="AlphaFoldDB" id="A0AB73T5I1"/>
<dbReference type="InterPro" id="IPR037523">
    <property type="entry name" value="VOC_core"/>
</dbReference>
<dbReference type="PROSITE" id="PS51819">
    <property type="entry name" value="VOC"/>
    <property type="match status" value="1"/>
</dbReference>
<evidence type="ECO:0000259" key="1">
    <source>
        <dbReference type="PROSITE" id="PS51819"/>
    </source>
</evidence>
<dbReference type="Gene3D" id="3.10.180.10">
    <property type="entry name" value="2,3-Dihydroxybiphenyl 1,2-Dioxygenase, domain 1"/>
    <property type="match status" value="1"/>
</dbReference>
<accession>A0AB73T5I1</accession>
<evidence type="ECO:0000313" key="3">
    <source>
        <dbReference type="Proteomes" id="UP000245412"/>
    </source>
</evidence>
<dbReference type="Pfam" id="PF12681">
    <property type="entry name" value="Glyoxalase_2"/>
    <property type="match status" value="1"/>
</dbReference>
<comment type="caution">
    <text evidence="2">The sequence shown here is derived from an EMBL/GenBank/DDBJ whole genome shotgun (WGS) entry which is preliminary data.</text>
</comment>
<dbReference type="InterPro" id="IPR029068">
    <property type="entry name" value="Glyas_Bleomycin-R_OHBP_Dase"/>
</dbReference>
<organism evidence="2 3">
    <name type="scientific">Murimonas intestini</name>
    <dbReference type="NCBI Taxonomy" id="1337051"/>
    <lineage>
        <taxon>Bacteria</taxon>
        <taxon>Bacillati</taxon>
        <taxon>Bacillota</taxon>
        <taxon>Clostridia</taxon>
        <taxon>Lachnospirales</taxon>
        <taxon>Lachnospiraceae</taxon>
        <taxon>Murimonas</taxon>
    </lineage>
</organism>
<reference evidence="2 3" key="1">
    <citation type="submission" date="2018-05" db="EMBL/GenBank/DDBJ databases">
        <authorList>
            <person name="Goeker M."/>
            <person name="Huntemann M."/>
            <person name="Clum A."/>
            <person name="Pillay M."/>
            <person name="Palaniappan K."/>
            <person name="Varghese N."/>
            <person name="Mikhailova N."/>
            <person name="Stamatis D."/>
            <person name="Reddy T."/>
            <person name="Daum C."/>
            <person name="Shapiro N."/>
            <person name="Ivanova N."/>
            <person name="Kyrpides N."/>
            <person name="Woyke T."/>
        </authorList>
    </citation>
    <scope>NUCLEOTIDE SEQUENCE [LARGE SCALE GENOMIC DNA]</scope>
    <source>
        <strain evidence="2 3">DSM 26524</strain>
    </source>
</reference>
<proteinExistence type="predicted"/>
<evidence type="ECO:0000313" key="2">
    <source>
        <dbReference type="EMBL" id="PWJ76608.1"/>
    </source>
</evidence>
<dbReference type="RefSeq" id="WP_109625758.1">
    <property type="nucleotide sequence ID" value="NZ_CABJAT010000009.1"/>
</dbReference>
<protein>
    <submittedName>
        <fullName evidence="2">Catechol 2,3-dioxygenase-like lactoylglutathione lyase family enzyme</fullName>
    </submittedName>
</protein>